<evidence type="ECO:0000313" key="3">
    <source>
        <dbReference type="Proteomes" id="UP001329915"/>
    </source>
</evidence>
<dbReference type="InterPro" id="IPR020390">
    <property type="entry name" value="Uncharacterised_YqhV"/>
</dbReference>
<keyword evidence="1" id="KW-0812">Transmembrane</keyword>
<reference evidence="2 3" key="1">
    <citation type="submission" date="2023-04" db="EMBL/GenBank/DDBJ databases">
        <authorList>
            <person name="Hsu D."/>
        </authorList>
    </citation>
    <scope>NUCLEOTIDE SEQUENCE [LARGE SCALE GENOMIC DNA]</scope>
    <source>
        <strain evidence="2 3">MK1</strain>
    </source>
</reference>
<keyword evidence="3" id="KW-1185">Reference proteome</keyword>
<name>A0AAU0UKE4_9FIRM</name>
<feature type="transmembrane region" description="Helical" evidence="1">
    <location>
        <begin position="12"/>
        <end position="34"/>
    </location>
</feature>
<accession>A0AAU0UKE4</accession>
<gene>
    <name evidence="2" type="ORF">MFMK1_000407</name>
</gene>
<organism evidence="2 3">
    <name type="scientific">Metallumcola ferriviriculae</name>
    <dbReference type="NCBI Taxonomy" id="3039180"/>
    <lineage>
        <taxon>Bacteria</taxon>
        <taxon>Bacillati</taxon>
        <taxon>Bacillota</taxon>
        <taxon>Clostridia</taxon>
        <taxon>Neomoorellales</taxon>
        <taxon>Desulfitibacteraceae</taxon>
        <taxon>Metallumcola</taxon>
    </lineage>
</organism>
<feature type="transmembrane region" description="Helical" evidence="1">
    <location>
        <begin position="46"/>
        <end position="66"/>
    </location>
</feature>
<keyword evidence="1" id="KW-0472">Membrane</keyword>
<evidence type="ECO:0000313" key="2">
    <source>
        <dbReference type="EMBL" id="WRO20624.1"/>
    </source>
</evidence>
<dbReference type="RefSeq" id="WP_366923513.1">
    <property type="nucleotide sequence ID" value="NZ_CP121694.1"/>
</dbReference>
<dbReference type="Pfam" id="PF10942">
    <property type="entry name" value="DUF2619"/>
    <property type="match status" value="1"/>
</dbReference>
<protein>
    <submittedName>
        <fullName evidence="2">YqhV family protein</fullName>
    </submittedName>
</protein>
<sequence length="92" mass="10064">MWFLIKDKYVFGMAFMRVFSGCIEISAALLMLYFNRVETAVKINAGLALVGPIILFLVMSLGLLGLAGKLPISKMVYVLLGVALIFYGVNKG</sequence>
<dbReference type="EMBL" id="CP121694">
    <property type="protein sequence ID" value="WRO20624.1"/>
    <property type="molecule type" value="Genomic_DNA"/>
</dbReference>
<keyword evidence="1" id="KW-1133">Transmembrane helix</keyword>
<evidence type="ECO:0000256" key="1">
    <source>
        <dbReference type="SAM" id="Phobius"/>
    </source>
</evidence>
<dbReference type="KEGG" id="dbc:MFMK1_000407"/>
<dbReference type="AlphaFoldDB" id="A0AAU0UKE4"/>
<dbReference type="Proteomes" id="UP001329915">
    <property type="component" value="Chromosome"/>
</dbReference>
<feature type="transmembrane region" description="Helical" evidence="1">
    <location>
        <begin position="72"/>
        <end position="89"/>
    </location>
</feature>
<proteinExistence type="predicted"/>